<feature type="chain" id="PRO_5039391004" evidence="1">
    <location>
        <begin position="20"/>
        <end position="203"/>
    </location>
</feature>
<keyword evidence="3" id="KW-1185">Reference proteome</keyword>
<reference evidence="2" key="1">
    <citation type="submission" date="2021-01" db="EMBL/GenBank/DDBJ databases">
        <title>Adiantum capillus-veneris genome.</title>
        <authorList>
            <person name="Fang Y."/>
            <person name="Liao Q."/>
        </authorList>
    </citation>
    <scope>NUCLEOTIDE SEQUENCE</scope>
    <source>
        <strain evidence="2">H3</strain>
        <tissue evidence="2">Leaf</tissue>
    </source>
</reference>
<feature type="signal peptide" evidence="1">
    <location>
        <begin position="1"/>
        <end position="19"/>
    </location>
</feature>
<sequence>MGVMVFLVLLVFLLRYVRFIEPRKNVSLARTVHPKSGISKRECVRVDVSESSASTPITSRKRIVYNEPNLVIQPSPSKGKGQACSAQVGCSKAQKAKMAIVKIERHDALIDTEDDEVRVNPFPQQEPRTEEHAIRFFLDEAASAGLGGAKSYLGTLDFVVIKSENFEIYANSTSGELLVVDGSAPKDRATGINLSKGMLTMEK</sequence>
<accession>A0A9D4ZDU8</accession>
<protein>
    <submittedName>
        <fullName evidence="2">Uncharacterized protein</fullName>
    </submittedName>
</protein>
<gene>
    <name evidence="2" type="ORF">GOP47_0014805</name>
</gene>
<name>A0A9D4ZDU8_ADICA</name>
<keyword evidence="1" id="KW-0732">Signal</keyword>
<evidence type="ECO:0000313" key="3">
    <source>
        <dbReference type="Proteomes" id="UP000886520"/>
    </source>
</evidence>
<dbReference type="EMBL" id="JABFUD020000014">
    <property type="protein sequence ID" value="KAI5070462.1"/>
    <property type="molecule type" value="Genomic_DNA"/>
</dbReference>
<organism evidence="2 3">
    <name type="scientific">Adiantum capillus-veneris</name>
    <name type="common">Maidenhair fern</name>
    <dbReference type="NCBI Taxonomy" id="13818"/>
    <lineage>
        <taxon>Eukaryota</taxon>
        <taxon>Viridiplantae</taxon>
        <taxon>Streptophyta</taxon>
        <taxon>Embryophyta</taxon>
        <taxon>Tracheophyta</taxon>
        <taxon>Polypodiopsida</taxon>
        <taxon>Polypodiidae</taxon>
        <taxon>Polypodiales</taxon>
        <taxon>Pteridineae</taxon>
        <taxon>Pteridaceae</taxon>
        <taxon>Vittarioideae</taxon>
        <taxon>Adiantum</taxon>
    </lineage>
</organism>
<evidence type="ECO:0000256" key="1">
    <source>
        <dbReference type="SAM" id="SignalP"/>
    </source>
</evidence>
<dbReference type="Proteomes" id="UP000886520">
    <property type="component" value="Chromosome 14"/>
</dbReference>
<dbReference type="AlphaFoldDB" id="A0A9D4ZDU8"/>
<comment type="caution">
    <text evidence="2">The sequence shown here is derived from an EMBL/GenBank/DDBJ whole genome shotgun (WGS) entry which is preliminary data.</text>
</comment>
<evidence type="ECO:0000313" key="2">
    <source>
        <dbReference type="EMBL" id="KAI5070462.1"/>
    </source>
</evidence>
<proteinExistence type="predicted"/>